<comment type="caution">
    <text evidence="3">The sequence shown here is derived from an EMBL/GenBank/DDBJ whole genome shotgun (WGS) entry which is preliminary data.</text>
</comment>
<protein>
    <submittedName>
        <fullName evidence="3">Uncharacterized protein</fullName>
    </submittedName>
</protein>
<dbReference type="EMBL" id="MASQ01000057">
    <property type="protein sequence ID" value="OCB03616.1"/>
    <property type="molecule type" value="Genomic_DNA"/>
</dbReference>
<feature type="region of interest" description="Disordered" evidence="1">
    <location>
        <begin position="212"/>
        <end position="257"/>
    </location>
</feature>
<evidence type="ECO:0000256" key="1">
    <source>
        <dbReference type="SAM" id="MobiDB-lite"/>
    </source>
</evidence>
<gene>
    <name evidence="3" type="ORF">BBC27_00485</name>
</gene>
<reference evidence="3 4" key="1">
    <citation type="submission" date="2016-07" db="EMBL/GenBank/DDBJ databases">
        <title>Draft genome of a psychrotolerant acidophile Acidithiobacillus ferrivorans strain YL15.</title>
        <authorList>
            <person name="Peng T."/>
            <person name="Ma L."/>
            <person name="Nan M."/>
            <person name="An N."/>
            <person name="Wang M."/>
            <person name="Qiu G."/>
            <person name="Zeng W."/>
        </authorList>
    </citation>
    <scope>NUCLEOTIDE SEQUENCE [LARGE SCALE GENOMIC DNA]</scope>
    <source>
        <strain evidence="3 4">YL15</strain>
    </source>
</reference>
<accession>A0A1B9C0W1</accession>
<keyword evidence="2" id="KW-1133">Transmembrane helix</keyword>
<feature type="transmembrane region" description="Helical" evidence="2">
    <location>
        <begin position="15"/>
        <end position="34"/>
    </location>
</feature>
<dbReference type="RefSeq" id="WP_065412706.1">
    <property type="nucleotide sequence ID" value="NZ_MASQ01000057.1"/>
</dbReference>
<evidence type="ECO:0000313" key="4">
    <source>
        <dbReference type="Proteomes" id="UP000093129"/>
    </source>
</evidence>
<evidence type="ECO:0000256" key="2">
    <source>
        <dbReference type="SAM" id="Phobius"/>
    </source>
</evidence>
<feature type="compositionally biased region" description="Basic and acidic residues" evidence="1">
    <location>
        <begin position="230"/>
        <end position="241"/>
    </location>
</feature>
<organism evidence="3 4">
    <name type="scientific">Acidithiobacillus ferrivorans</name>
    <dbReference type="NCBI Taxonomy" id="160808"/>
    <lineage>
        <taxon>Bacteria</taxon>
        <taxon>Pseudomonadati</taxon>
        <taxon>Pseudomonadota</taxon>
        <taxon>Acidithiobacillia</taxon>
        <taxon>Acidithiobacillales</taxon>
        <taxon>Acidithiobacillaceae</taxon>
        <taxon>Acidithiobacillus</taxon>
    </lineage>
</organism>
<keyword evidence="2" id="KW-0472">Membrane</keyword>
<name>A0A1B9C0W1_9PROT</name>
<proteinExistence type="predicted"/>
<dbReference type="Proteomes" id="UP000093129">
    <property type="component" value="Unassembled WGS sequence"/>
</dbReference>
<sequence length="257" mass="29165">MIIFGYDITLSDATFFLALVTAVSVIFTAIVAWYTRKLADHNKELVDQNSKLVIKNDELMRQNERHHMDDARPIVIIEHDDNIERYDARSIVSSIKESGANLGNNYATFSLNGQLRNIGVGIALDVTLMIRFEKSSRKEIIAEFPPLEAASGSRQLGAIEFHTTTLDSDFLGPNNQFKYNEYQSAPGQLWEIYISYKDIYGRLFYTKHPKNPQERWTTLGEPECGIPPGKSKEESSRELELCKTNSQSGSEWPGLHD</sequence>
<evidence type="ECO:0000313" key="3">
    <source>
        <dbReference type="EMBL" id="OCB03616.1"/>
    </source>
</evidence>
<dbReference type="AlphaFoldDB" id="A0A1B9C0W1"/>
<keyword evidence="2" id="KW-0812">Transmembrane</keyword>